<dbReference type="AlphaFoldDB" id="A0A0G4N1L1"/>
<feature type="compositionally biased region" description="Basic and acidic residues" evidence="1">
    <location>
        <begin position="42"/>
        <end position="51"/>
    </location>
</feature>
<keyword evidence="3" id="KW-1185">Reference proteome</keyword>
<feature type="non-terminal residue" evidence="2">
    <location>
        <position position="1"/>
    </location>
</feature>
<feature type="compositionally biased region" description="Pro residues" evidence="1">
    <location>
        <begin position="1"/>
        <end position="12"/>
    </location>
</feature>
<reference evidence="2 3" key="1">
    <citation type="submission" date="2015-05" db="EMBL/GenBank/DDBJ databases">
        <authorList>
            <person name="Wang D.B."/>
            <person name="Wang M."/>
        </authorList>
    </citation>
    <scope>NUCLEOTIDE SEQUENCE [LARGE SCALE GENOMIC DNA]</scope>
    <source>
        <strain evidence="2">VL1</strain>
    </source>
</reference>
<sequence length="51" mass="5968">QWPLPAPNPPWPRCQVPRHGHHLRPDAEARGARRDRAHSRSNHQEGPRRQP</sequence>
<evidence type="ECO:0000313" key="2">
    <source>
        <dbReference type="EMBL" id="CRK40323.1"/>
    </source>
</evidence>
<evidence type="ECO:0000313" key="3">
    <source>
        <dbReference type="Proteomes" id="UP000044602"/>
    </source>
</evidence>
<gene>
    <name evidence="2" type="ORF">BN1708_020704</name>
</gene>
<protein>
    <submittedName>
        <fullName evidence="2">Uncharacterized protein</fullName>
    </submittedName>
</protein>
<feature type="compositionally biased region" description="Basic and acidic residues" evidence="1">
    <location>
        <begin position="23"/>
        <end position="34"/>
    </location>
</feature>
<evidence type="ECO:0000256" key="1">
    <source>
        <dbReference type="SAM" id="MobiDB-lite"/>
    </source>
</evidence>
<feature type="region of interest" description="Disordered" evidence="1">
    <location>
        <begin position="1"/>
        <end position="51"/>
    </location>
</feature>
<name>A0A0G4N1L1_VERLO</name>
<dbReference type="Proteomes" id="UP000044602">
    <property type="component" value="Unassembled WGS sequence"/>
</dbReference>
<proteinExistence type="predicted"/>
<organism evidence="2 3">
    <name type="scientific">Verticillium longisporum</name>
    <name type="common">Verticillium dahliae var. longisporum</name>
    <dbReference type="NCBI Taxonomy" id="100787"/>
    <lineage>
        <taxon>Eukaryota</taxon>
        <taxon>Fungi</taxon>
        <taxon>Dikarya</taxon>
        <taxon>Ascomycota</taxon>
        <taxon>Pezizomycotina</taxon>
        <taxon>Sordariomycetes</taxon>
        <taxon>Hypocreomycetidae</taxon>
        <taxon>Glomerellales</taxon>
        <taxon>Plectosphaerellaceae</taxon>
        <taxon>Verticillium</taxon>
    </lineage>
</organism>
<accession>A0A0G4N1L1</accession>
<dbReference type="EMBL" id="CVQH01026258">
    <property type="protein sequence ID" value="CRK40323.1"/>
    <property type="molecule type" value="Genomic_DNA"/>
</dbReference>